<proteinExistence type="predicted"/>
<keyword evidence="2" id="KW-1185">Reference proteome</keyword>
<reference evidence="1" key="1">
    <citation type="submission" date="2013-11" db="EMBL/GenBank/DDBJ databases">
        <title>Genome sequence of the fusiform rust pathogen reveals effectors for host alternation and coevolution with pine.</title>
        <authorList>
            <consortium name="DOE Joint Genome Institute"/>
            <person name="Smith K."/>
            <person name="Pendleton A."/>
            <person name="Kubisiak T."/>
            <person name="Anderson C."/>
            <person name="Salamov A."/>
            <person name="Aerts A."/>
            <person name="Riley R."/>
            <person name="Clum A."/>
            <person name="Lindquist E."/>
            <person name="Ence D."/>
            <person name="Campbell M."/>
            <person name="Kronenberg Z."/>
            <person name="Feau N."/>
            <person name="Dhillon B."/>
            <person name="Hamelin R."/>
            <person name="Burleigh J."/>
            <person name="Smith J."/>
            <person name="Yandell M."/>
            <person name="Nelson C."/>
            <person name="Grigoriev I."/>
            <person name="Davis J."/>
        </authorList>
    </citation>
    <scope>NUCLEOTIDE SEQUENCE</scope>
    <source>
        <strain evidence="1">G11</strain>
    </source>
</reference>
<evidence type="ECO:0000313" key="2">
    <source>
        <dbReference type="Proteomes" id="UP000886653"/>
    </source>
</evidence>
<gene>
    <name evidence="1" type="ORF">CROQUDRAFT_661655</name>
</gene>
<sequence length="74" mass="8932">MVRITKQGSFLIRIFKPEFNLQHQTLMSMPFDPDWTHINHLWLHPHSKNLEICIRTHRLKEVLTIPMLSRVVIF</sequence>
<organism evidence="1 2">
    <name type="scientific">Cronartium quercuum f. sp. fusiforme G11</name>
    <dbReference type="NCBI Taxonomy" id="708437"/>
    <lineage>
        <taxon>Eukaryota</taxon>
        <taxon>Fungi</taxon>
        <taxon>Dikarya</taxon>
        <taxon>Basidiomycota</taxon>
        <taxon>Pucciniomycotina</taxon>
        <taxon>Pucciniomycetes</taxon>
        <taxon>Pucciniales</taxon>
        <taxon>Coleosporiaceae</taxon>
        <taxon>Cronartium</taxon>
    </lineage>
</organism>
<dbReference type="EMBL" id="MU167327">
    <property type="protein sequence ID" value="KAG0143160.1"/>
    <property type="molecule type" value="Genomic_DNA"/>
</dbReference>
<evidence type="ECO:0000313" key="1">
    <source>
        <dbReference type="EMBL" id="KAG0143160.1"/>
    </source>
</evidence>
<protein>
    <submittedName>
        <fullName evidence="1">Uncharacterized protein</fullName>
    </submittedName>
</protein>
<name>A0A9P6NAU7_9BASI</name>
<comment type="caution">
    <text evidence="1">The sequence shown here is derived from an EMBL/GenBank/DDBJ whole genome shotgun (WGS) entry which is preliminary data.</text>
</comment>
<dbReference type="Proteomes" id="UP000886653">
    <property type="component" value="Unassembled WGS sequence"/>
</dbReference>
<dbReference type="AlphaFoldDB" id="A0A9P6NAU7"/>
<accession>A0A9P6NAU7</accession>